<accession>A0AAV7FA47</accession>
<keyword evidence="2" id="KW-1185">Reference proteome</keyword>
<sequence length="77" mass="8285">MGCAKVEFDHAAANGGVPGAGGDGTAIFVHALLPFDTRRPFGRRINPQGYKPAFQLAVKDVAPLSCIIFLHWLDLLH</sequence>
<comment type="caution">
    <text evidence="1">The sequence shown here is derived from an EMBL/GenBank/DDBJ whole genome shotgun (WGS) entry which is preliminary data.</text>
</comment>
<dbReference type="EMBL" id="JAINDJ010000002">
    <property type="protein sequence ID" value="KAG9458062.1"/>
    <property type="molecule type" value="Genomic_DNA"/>
</dbReference>
<protein>
    <submittedName>
        <fullName evidence="1">Uncharacterized protein</fullName>
    </submittedName>
</protein>
<evidence type="ECO:0000313" key="1">
    <source>
        <dbReference type="EMBL" id="KAG9458062.1"/>
    </source>
</evidence>
<evidence type="ECO:0000313" key="2">
    <source>
        <dbReference type="Proteomes" id="UP000825729"/>
    </source>
</evidence>
<name>A0AAV7FA47_ARIFI</name>
<gene>
    <name evidence="1" type="ORF">H6P81_002570</name>
</gene>
<organism evidence="1 2">
    <name type="scientific">Aristolochia fimbriata</name>
    <name type="common">White veined hardy Dutchman's pipe vine</name>
    <dbReference type="NCBI Taxonomy" id="158543"/>
    <lineage>
        <taxon>Eukaryota</taxon>
        <taxon>Viridiplantae</taxon>
        <taxon>Streptophyta</taxon>
        <taxon>Embryophyta</taxon>
        <taxon>Tracheophyta</taxon>
        <taxon>Spermatophyta</taxon>
        <taxon>Magnoliopsida</taxon>
        <taxon>Magnoliidae</taxon>
        <taxon>Piperales</taxon>
        <taxon>Aristolochiaceae</taxon>
        <taxon>Aristolochia</taxon>
    </lineage>
</organism>
<proteinExistence type="predicted"/>
<dbReference type="AlphaFoldDB" id="A0AAV7FA47"/>
<dbReference type="Proteomes" id="UP000825729">
    <property type="component" value="Unassembled WGS sequence"/>
</dbReference>
<reference evidence="1 2" key="1">
    <citation type="submission" date="2021-07" db="EMBL/GenBank/DDBJ databases">
        <title>The Aristolochia fimbriata genome: insights into angiosperm evolution, floral development and chemical biosynthesis.</title>
        <authorList>
            <person name="Jiao Y."/>
        </authorList>
    </citation>
    <scope>NUCLEOTIDE SEQUENCE [LARGE SCALE GENOMIC DNA]</scope>
    <source>
        <strain evidence="1">IBCAS-2021</strain>
        <tissue evidence="1">Leaf</tissue>
    </source>
</reference>